<evidence type="ECO:0000256" key="1">
    <source>
        <dbReference type="SAM" id="MobiDB-lite"/>
    </source>
</evidence>
<dbReference type="SUPFAM" id="SSF47598">
    <property type="entry name" value="Ribbon-helix-helix"/>
    <property type="match status" value="1"/>
</dbReference>
<name>A0A1B1BPD9_9MICO</name>
<dbReference type="KEGG" id="cart:PA27867_3622"/>
<accession>A0A1B1BPD9</accession>
<dbReference type="RefSeq" id="WP_066598463.1">
    <property type="nucleotide sequence ID" value="NZ_CP016282.1"/>
</dbReference>
<dbReference type="GO" id="GO:0006355">
    <property type="term" value="P:regulation of DNA-templated transcription"/>
    <property type="evidence" value="ECO:0007669"/>
    <property type="project" value="InterPro"/>
</dbReference>
<protein>
    <recommendedName>
        <fullName evidence="4">Ribbon-helix-helix protein CopG domain-containing protein</fullName>
    </recommendedName>
</protein>
<gene>
    <name evidence="2" type="ORF">PA27867_3622</name>
</gene>
<dbReference type="STRING" id="670052.PA27867_3622"/>
<dbReference type="InterPro" id="IPR010985">
    <property type="entry name" value="Ribbon_hlx_hlx"/>
</dbReference>
<dbReference type="Proteomes" id="UP000092582">
    <property type="component" value="Chromosome 1"/>
</dbReference>
<feature type="compositionally biased region" description="Low complexity" evidence="1">
    <location>
        <begin position="10"/>
        <end position="20"/>
    </location>
</feature>
<dbReference type="AlphaFoldDB" id="A0A1B1BPD9"/>
<reference evidence="2 3" key="1">
    <citation type="submission" date="2016-06" db="EMBL/GenBank/DDBJ databases">
        <title>Genome sequencing of Cryobacterium arcticum PAMC 27867.</title>
        <authorList>
            <person name="Lee J."/>
            <person name="Kim O.-S."/>
        </authorList>
    </citation>
    <scope>NUCLEOTIDE SEQUENCE [LARGE SCALE GENOMIC DNA]</scope>
    <source>
        <strain evidence="2 3">PAMC 27867</strain>
    </source>
</reference>
<sequence>MTGWSDTAKMKPMPNKPKTPLRAIRISDEVWVAAQERALEDGRTVSDVVREALVKYGKKPRKR</sequence>
<evidence type="ECO:0000313" key="3">
    <source>
        <dbReference type="Proteomes" id="UP000092582"/>
    </source>
</evidence>
<organism evidence="2 3">
    <name type="scientific">Cryobacterium arcticum</name>
    <dbReference type="NCBI Taxonomy" id="670052"/>
    <lineage>
        <taxon>Bacteria</taxon>
        <taxon>Bacillati</taxon>
        <taxon>Actinomycetota</taxon>
        <taxon>Actinomycetes</taxon>
        <taxon>Micrococcales</taxon>
        <taxon>Microbacteriaceae</taxon>
        <taxon>Cryobacterium</taxon>
    </lineage>
</organism>
<keyword evidence="3" id="KW-1185">Reference proteome</keyword>
<proteinExistence type="predicted"/>
<evidence type="ECO:0008006" key="4">
    <source>
        <dbReference type="Google" id="ProtNLM"/>
    </source>
</evidence>
<feature type="region of interest" description="Disordered" evidence="1">
    <location>
        <begin position="1"/>
        <end position="21"/>
    </location>
</feature>
<dbReference type="EMBL" id="CP016282">
    <property type="protein sequence ID" value="ANP74540.1"/>
    <property type="molecule type" value="Genomic_DNA"/>
</dbReference>
<evidence type="ECO:0000313" key="2">
    <source>
        <dbReference type="EMBL" id="ANP74540.1"/>
    </source>
</evidence>